<keyword evidence="2" id="KW-0472">Membrane</keyword>
<gene>
    <name evidence="3" type="primary">secY2</name>
    <name evidence="3" type="ORF">GCM10022288_24290</name>
</gene>
<feature type="transmembrane region" description="Helical" evidence="2">
    <location>
        <begin position="380"/>
        <end position="400"/>
    </location>
</feature>
<feature type="transmembrane region" description="Helical" evidence="2">
    <location>
        <begin position="298"/>
        <end position="319"/>
    </location>
</feature>
<dbReference type="Pfam" id="PF00344">
    <property type="entry name" value="SecY"/>
    <property type="match status" value="1"/>
</dbReference>
<keyword evidence="2" id="KW-1133">Transmembrane helix</keyword>
<evidence type="ECO:0000313" key="4">
    <source>
        <dbReference type="Proteomes" id="UP001500213"/>
    </source>
</evidence>
<feature type="transmembrane region" description="Helical" evidence="2">
    <location>
        <begin position="200"/>
        <end position="222"/>
    </location>
</feature>
<dbReference type="PIRSF" id="PIRSF004557">
    <property type="entry name" value="SecY"/>
    <property type="match status" value="1"/>
</dbReference>
<dbReference type="InterPro" id="IPR002208">
    <property type="entry name" value="SecY/SEC61-alpha"/>
</dbReference>
<comment type="caution">
    <text evidence="3">The sequence shown here is derived from an EMBL/GenBank/DDBJ whole genome shotgun (WGS) entry which is preliminary data.</text>
</comment>
<dbReference type="PANTHER" id="PTHR10906">
    <property type="entry name" value="SECY/SEC61-ALPHA FAMILY MEMBER"/>
    <property type="match status" value="1"/>
</dbReference>
<evidence type="ECO:0000313" key="3">
    <source>
        <dbReference type="EMBL" id="GAA4192298.1"/>
    </source>
</evidence>
<dbReference type="Gene3D" id="1.10.3370.10">
    <property type="entry name" value="SecY subunit domain"/>
    <property type="match status" value="1"/>
</dbReference>
<dbReference type="Proteomes" id="UP001500213">
    <property type="component" value="Unassembled WGS sequence"/>
</dbReference>
<dbReference type="SUPFAM" id="SSF103491">
    <property type="entry name" value="Preprotein translocase SecY subunit"/>
    <property type="match status" value="1"/>
</dbReference>
<feature type="transmembrane region" description="Helical" evidence="2">
    <location>
        <begin position="140"/>
        <end position="160"/>
    </location>
</feature>
<dbReference type="PRINTS" id="PR00303">
    <property type="entry name" value="SECYTRNLCASE"/>
</dbReference>
<dbReference type="EMBL" id="BAABBX010000016">
    <property type="protein sequence ID" value="GAA4192298.1"/>
    <property type="molecule type" value="Genomic_DNA"/>
</dbReference>
<feature type="transmembrane region" description="Helical" evidence="2">
    <location>
        <begin position="352"/>
        <end position="374"/>
    </location>
</feature>
<protein>
    <submittedName>
        <fullName evidence="3">Accessory Sec system protein translocase subunit SecY2</fullName>
    </submittedName>
</protein>
<evidence type="ECO:0000256" key="2">
    <source>
        <dbReference type="SAM" id="Phobius"/>
    </source>
</evidence>
<feature type="transmembrane region" description="Helical" evidence="2">
    <location>
        <begin position="108"/>
        <end position="128"/>
    </location>
</feature>
<reference evidence="4" key="1">
    <citation type="journal article" date="2019" name="Int. J. Syst. Evol. Microbiol.">
        <title>The Global Catalogue of Microorganisms (GCM) 10K type strain sequencing project: providing services to taxonomists for standard genome sequencing and annotation.</title>
        <authorList>
            <consortium name="The Broad Institute Genomics Platform"/>
            <consortium name="The Broad Institute Genome Sequencing Center for Infectious Disease"/>
            <person name="Wu L."/>
            <person name="Ma J."/>
        </authorList>
    </citation>
    <scope>NUCLEOTIDE SEQUENCE [LARGE SCALE GENOMIC DNA]</scope>
    <source>
        <strain evidence="4">JCM 17593</strain>
    </source>
</reference>
<name>A0ABP8AWQ1_9MICO</name>
<feature type="transmembrane region" description="Helical" evidence="2">
    <location>
        <begin position="257"/>
        <end position="278"/>
    </location>
</feature>
<accession>A0ABP8AWQ1</accession>
<proteinExistence type="inferred from homology"/>
<feature type="transmembrane region" description="Helical" evidence="2">
    <location>
        <begin position="167"/>
        <end position="188"/>
    </location>
</feature>
<feature type="transmembrane region" description="Helical" evidence="2">
    <location>
        <begin position="64"/>
        <end position="87"/>
    </location>
</feature>
<sequence length="429" mass="46885">MAQIRERGKFASLRTKLLWTALFFACFMIGRYIPVPLLHGSATGTDAANTQLLNIANIATGGNFFYPSLFSLGLGPWMGAAILWRFLFIGKIARDRKIPEQTQERARYVVMIVLAIIQSISLMSRYDISGLTWGPFSDQVNAQIVIVVIFTAGAVLVAWLAKRNEDLGLGGITMFILYQIIITAMRNLETMHVATSSDRYLLVLWLVIAACVCVILIGVFLGNAELRLHVNKVSIDSGFIGVSYLPIKLNPAGASPIMYALSLIAIPQFVVHAAGVVIPGAASGAGRFLSVWGLSSPIGFTAYLMLLFGLTIFFGLFTVDPKGAAKRMRDSGEYFDHVAPGEATRGYIRRRVVLLSVLSGLFLVVFTGLPLYFIGTFPNLQFVLTAPQTLMILLGVLWMLHEEIADTLLGTKYVFDFRGAATRASKAVA</sequence>
<keyword evidence="4" id="KW-1185">Reference proteome</keyword>
<evidence type="ECO:0000256" key="1">
    <source>
        <dbReference type="RuleBase" id="RU004349"/>
    </source>
</evidence>
<dbReference type="InterPro" id="IPR023201">
    <property type="entry name" value="SecY_dom_sf"/>
</dbReference>
<comment type="similarity">
    <text evidence="1">Belongs to the SecY/SEC61-alpha family.</text>
</comment>
<organism evidence="3 4">
    <name type="scientific">Gryllotalpicola kribbensis</name>
    <dbReference type="NCBI Taxonomy" id="993084"/>
    <lineage>
        <taxon>Bacteria</taxon>
        <taxon>Bacillati</taxon>
        <taxon>Actinomycetota</taxon>
        <taxon>Actinomycetes</taxon>
        <taxon>Micrococcales</taxon>
        <taxon>Microbacteriaceae</taxon>
        <taxon>Gryllotalpicola</taxon>
    </lineage>
</organism>
<dbReference type="RefSeq" id="WP_344777279.1">
    <property type="nucleotide sequence ID" value="NZ_BAABBX010000016.1"/>
</dbReference>
<keyword evidence="2" id="KW-0812">Transmembrane</keyword>